<dbReference type="SUPFAM" id="SSF82549">
    <property type="entry name" value="DAK1/DegV-like"/>
    <property type="match status" value="1"/>
</dbReference>
<dbReference type="Proteomes" id="UP000005561">
    <property type="component" value="Unassembled WGS sequence"/>
</dbReference>
<dbReference type="EMBL" id="ACCL02000025">
    <property type="protein sequence ID" value="EET58760.1"/>
    <property type="molecule type" value="Genomic_DNA"/>
</dbReference>
<dbReference type="InterPro" id="IPR003797">
    <property type="entry name" value="DegV"/>
</dbReference>
<dbReference type="Gene3D" id="3.30.1180.10">
    <property type="match status" value="1"/>
</dbReference>
<comment type="caution">
    <text evidence="2">The sequence shown here is derived from an EMBL/GenBank/DDBJ whole genome shotgun (WGS) entry which is preliminary data.</text>
</comment>
<dbReference type="eggNOG" id="COG1307">
    <property type="taxonomic scope" value="Bacteria"/>
</dbReference>
<dbReference type="AlphaFoldDB" id="C6LKM3"/>
<accession>C6LKM3</accession>
<evidence type="ECO:0000313" key="2">
    <source>
        <dbReference type="EMBL" id="EET58760.1"/>
    </source>
</evidence>
<protein>
    <submittedName>
        <fullName evidence="2">EDD domain protein, DegV family</fullName>
    </submittedName>
</protein>
<dbReference type="GO" id="GO:0008289">
    <property type="term" value="F:lipid binding"/>
    <property type="evidence" value="ECO:0007669"/>
    <property type="project" value="UniProtKB-KW"/>
</dbReference>
<dbReference type="PANTHER" id="PTHR33434">
    <property type="entry name" value="DEGV DOMAIN-CONTAINING PROTEIN DR_1986-RELATED"/>
    <property type="match status" value="1"/>
</dbReference>
<dbReference type="PROSITE" id="PS51482">
    <property type="entry name" value="DEGV"/>
    <property type="match status" value="1"/>
</dbReference>
<dbReference type="NCBIfam" id="TIGR00762">
    <property type="entry name" value="DegV"/>
    <property type="match status" value="1"/>
</dbReference>
<keyword evidence="1" id="KW-0446">Lipid-binding</keyword>
<dbReference type="Pfam" id="PF02645">
    <property type="entry name" value="DegV"/>
    <property type="match status" value="1"/>
</dbReference>
<keyword evidence="3" id="KW-1185">Reference proteome</keyword>
<dbReference type="Gene3D" id="3.40.50.10440">
    <property type="entry name" value="Dihydroxyacetone kinase, domain 1"/>
    <property type="match status" value="1"/>
</dbReference>
<evidence type="ECO:0000313" key="3">
    <source>
        <dbReference type="Proteomes" id="UP000005561"/>
    </source>
</evidence>
<gene>
    <name evidence="2" type="ORF">BRYFOR_09219</name>
</gene>
<dbReference type="STRING" id="168384.SAMN05660368_03059"/>
<reference evidence="2" key="1">
    <citation type="submission" date="2009-07" db="EMBL/GenBank/DDBJ databases">
        <authorList>
            <person name="Weinstock G."/>
            <person name="Sodergren E."/>
            <person name="Clifton S."/>
            <person name="Fulton L."/>
            <person name="Fulton B."/>
            <person name="Courtney L."/>
            <person name="Fronick C."/>
            <person name="Harrison M."/>
            <person name="Strong C."/>
            <person name="Farmer C."/>
            <person name="Delahaunty K."/>
            <person name="Markovic C."/>
            <person name="Hall O."/>
            <person name="Minx P."/>
            <person name="Tomlinson C."/>
            <person name="Mitreva M."/>
            <person name="Nelson J."/>
            <person name="Hou S."/>
            <person name="Wollam A."/>
            <person name="Pepin K.H."/>
            <person name="Johnson M."/>
            <person name="Bhonagiri V."/>
            <person name="Nash W.E."/>
            <person name="Warren W."/>
            <person name="Chinwalla A."/>
            <person name="Mardis E.R."/>
            <person name="Wilson R.K."/>
        </authorList>
    </citation>
    <scope>NUCLEOTIDE SEQUENCE [LARGE SCALE GENOMIC DNA]</scope>
    <source>
        <strain evidence="2">DSM 14469</strain>
    </source>
</reference>
<name>C6LKM3_9FIRM</name>
<dbReference type="InterPro" id="IPR050270">
    <property type="entry name" value="DegV_domain_contain"/>
</dbReference>
<proteinExistence type="predicted"/>
<sequence>MCYDDVVLKTTLLFSGGFVSMSYKVVIDSCGELTGNMKKDGHFESVPLTINVDDFVIIDDETFDQADFLARVAASPECPKSACPSPEAYKNAFDCGAEHVYAVTLSAELSGSYNSAVLGKNLFLEEHPDKKAYVFNSCSASIGETLIGLKIQECEEAGMPFEEVVKTVEAYIARKKTYFVLETLETLRKNGRLSTMKAFLATALKIKPVMHGTQEGTIEQLAQVRGINKALVKMVEILVQQAEHTEERILAISHCNCPERAQMVKDAILEKIKVKDTIVLDTRGISSMYASDGGVIVVL</sequence>
<dbReference type="Gene3D" id="2.20.28.50">
    <property type="entry name" value="degv family protein"/>
    <property type="match status" value="1"/>
</dbReference>
<organism evidence="2 3">
    <name type="scientific">Marvinbryantia formatexigens DSM 14469</name>
    <dbReference type="NCBI Taxonomy" id="478749"/>
    <lineage>
        <taxon>Bacteria</taxon>
        <taxon>Bacillati</taxon>
        <taxon>Bacillota</taxon>
        <taxon>Clostridia</taxon>
        <taxon>Lachnospirales</taxon>
        <taxon>Lachnospiraceae</taxon>
        <taxon>Marvinbryantia</taxon>
    </lineage>
</organism>
<dbReference type="InterPro" id="IPR043168">
    <property type="entry name" value="DegV_C"/>
</dbReference>
<evidence type="ECO:0000256" key="1">
    <source>
        <dbReference type="ARBA" id="ARBA00023121"/>
    </source>
</evidence>
<dbReference type="PANTHER" id="PTHR33434:SF2">
    <property type="entry name" value="FATTY ACID-BINDING PROTEIN TM_1468"/>
    <property type="match status" value="1"/>
</dbReference>